<proteinExistence type="predicted"/>
<reference evidence="2 3" key="1">
    <citation type="submission" date="2024-01" db="EMBL/GenBank/DDBJ databases">
        <title>The genomes of 5 underutilized Papilionoideae crops provide insights into root nodulation and disease resistance.</title>
        <authorList>
            <person name="Yuan L."/>
        </authorList>
    </citation>
    <scope>NUCLEOTIDE SEQUENCE [LARGE SCALE GENOMIC DNA]</scope>
    <source>
        <strain evidence="2">LY-2023</strain>
        <tissue evidence="2">Leaf</tissue>
    </source>
</reference>
<protein>
    <submittedName>
        <fullName evidence="2">Uncharacterized protein</fullName>
    </submittedName>
</protein>
<keyword evidence="3" id="KW-1185">Reference proteome</keyword>
<dbReference type="Proteomes" id="UP001359559">
    <property type="component" value="Unassembled WGS sequence"/>
</dbReference>
<keyword evidence="1" id="KW-0472">Membrane</keyword>
<dbReference type="EMBL" id="JAYKXN010000002">
    <property type="protein sequence ID" value="KAK7312038.1"/>
    <property type="molecule type" value="Genomic_DNA"/>
</dbReference>
<dbReference type="AlphaFoldDB" id="A0AAN9K891"/>
<name>A0AAN9K891_CLITE</name>
<comment type="caution">
    <text evidence="2">The sequence shown here is derived from an EMBL/GenBank/DDBJ whole genome shotgun (WGS) entry which is preliminary data.</text>
</comment>
<evidence type="ECO:0000313" key="2">
    <source>
        <dbReference type="EMBL" id="KAK7312038.1"/>
    </source>
</evidence>
<evidence type="ECO:0000313" key="3">
    <source>
        <dbReference type="Proteomes" id="UP001359559"/>
    </source>
</evidence>
<sequence length="112" mass="13501">MSLLRLYQPEASRLKCHKPKPELNKIPLFIYFFIYVSVAGKFIVCLVSNFHVCLHRFLTWAGFFFFFLLKLFTKKASIFARIFTLVLLFLGFHYFNKHIYFLYKGYLPIDKR</sequence>
<evidence type="ECO:0000256" key="1">
    <source>
        <dbReference type="SAM" id="Phobius"/>
    </source>
</evidence>
<feature type="transmembrane region" description="Helical" evidence="1">
    <location>
        <begin position="78"/>
        <end position="95"/>
    </location>
</feature>
<feature type="transmembrane region" description="Helical" evidence="1">
    <location>
        <begin position="28"/>
        <end position="47"/>
    </location>
</feature>
<feature type="transmembrane region" description="Helical" evidence="1">
    <location>
        <begin position="54"/>
        <end position="72"/>
    </location>
</feature>
<accession>A0AAN9K891</accession>
<organism evidence="2 3">
    <name type="scientific">Clitoria ternatea</name>
    <name type="common">Butterfly pea</name>
    <dbReference type="NCBI Taxonomy" id="43366"/>
    <lineage>
        <taxon>Eukaryota</taxon>
        <taxon>Viridiplantae</taxon>
        <taxon>Streptophyta</taxon>
        <taxon>Embryophyta</taxon>
        <taxon>Tracheophyta</taxon>
        <taxon>Spermatophyta</taxon>
        <taxon>Magnoliopsida</taxon>
        <taxon>eudicotyledons</taxon>
        <taxon>Gunneridae</taxon>
        <taxon>Pentapetalae</taxon>
        <taxon>rosids</taxon>
        <taxon>fabids</taxon>
        <taxon>Fabales</taxon>
        <taxon>Fabaceae</taxon>
        <taxon>Papilionoideae</taxon>
        <taxon>50 kb inversion clade</taxon>
        <taxon>NPAAA clade</taxon>
        <taxon>indigoferoid/millettioid clade</taxon>
        <taxon>Phaseoleae</taxon>
        <taxon>Clitoria</taxon>
    </lineage>
</organism>
<keyword evidence="1" id="KW-1133">Transmembrane helix</keyword>
<gene>
    <name evidence="2" type="ORF">RJT34_10590</name>
</gene>
<keyword evidence="1" id="KW-0812">Transmembrane</keyword>